<dbReference type="InterPro" id="IPR037001">
    <property type="entry name" value="NH3/CH4_mOase_suA_sf"/>
</dbReference>
<evidence type="ECO:0000256" key="1">
    <source>
        <dbReference type="SAM" id="Phobius"/>
    </source>
</evidence>
<dbReference type="GO" id="GO:0004497">
    <property type="term" value="F:monooxygenase activity"/>
    <property type="evidence" value="ECO:0007669"/>
    <property type="project" value="UniProtKB-KW"/>
</dbReference>
<keyword evidence="2" id="KW-0503">Monooxygenase</keyword>
<organism evidence="2">
    <name type="scientific">marine metagenome</name>
    <dbReference type="NCBI Taxonomy" id="408172"/>
    <lineage>
        <taxon>unclassified sequences</taxon>
        <taxon>metagenomes</taxon>
        <taxon>ecological metagenomes</taxon>
    </lineage>
</organism>
<dbReference type="EMBL" id="KF296335">
    <property type="protein sequence ID" value="AGS56210.1"/>
    <property type="molecule type" value="mRNA"/>
</dbReference>
<sequence length="269" mass="30271">MSLTAEEAKLLKAISVPNSDAAKIVRNFDWIVVVVLLFAVTAAFHIHFMLTAGDWDFWVDWKDRMYWVTLTPMILVIIPAALSYPIMHKLGLPIAGTVCGLCLVIGEWVSRISGFHLWAYFPYSLVWPAIVLPGLMLLDLFYMLFRNVFLASVFGGGAVAMAFAPANWPILAPYHVPVVHIEQLVNVADVIGYSFTRTATPEYLRFIERGTLRTFGGESTLVSTFFSAFVCMILFYMWWRIGQFLSNLGTIPNQLKTFVGLEADKDEAK</sequence>
<dbReference type="AlphaFoldDB" id="S5TR21"/>
<feature type="transmembrane region" description="Helical" evidence="1">
    <location>
        <begin position="121"/>
        <end position="141"/>
    </location>
</feature>
<keyword evidence="2" id="KW-0560">Oxidoreductase</keyword>
<keyword evidence="1" id="KW-0472">Membrane</keyword>
<name>S5TR21_9ZZZZ</name>
<dbReference type="Pfam" id="PF02461">
    <property type="entry name" value="AMO"/>
    <property type="match status" value="1"/>
</dbReference>
<feature type="transmembrane region" description="Helical" evidence="1">
    <location>
        <begin position="148"/>
        <end position="168"/>
    </location>
</feature>
<keyword evidence="1" id="KW-0812">Transmembrane</keyword>
<reference evidence="2" key="1">
    <citation type="journal article" date="2013" name="ISME J.">
        <title>Transcriptional response of bathypelagic marine bacterioplankton to the Deepwater Horizon oil spill.</title>
        <authorList>
            <person name="Rivers A.R."/>
            <person name="Sharma S."/>
            <person name="Tringe S.G."/>
            <person name="Martin J."/>
            <person name="Joye S.B."/>
            <person name="Moran M.A."/>
        </authorList>
    </citation>
    <scope>NUCLEOTIDE SEQUENCE</scope>
</reference>
<dbReference type="Gene3D" id="1.20.1450.10">
    <property type="entry name" value="Ammonia/particulate methane monooxygenase, subunit A"/>
    <property type="match status" value="1"/>
</dbReference>
<feature type="transmembrane region" description="Helical" evidence="1">
    <location>
        <begin position="90"/>
        <end position="109"/>
    </location>
</feature>
<evidence type="ECO:0000313" key="2">
    <source>
        <dbReference type="EMBL" id="AGS56210.1"/>
    </source>
</evidence>
<feature type="transmembrane region" description="Helical" evidence="1">
    <location>
        <begin position="65"/>
        <end position="83"/>
    </location>
</feature>
<proteinExistence type="evidence at transcript level"/>
<keyword evidence="1" id="KW-1133">Transmembrane helix</keyword>
<feature type="transmembrane region" description="Helical" evidence="1">
    <location>
        <begin position="221"/>
        <end position="239"/>
    </location>
</feature>
<dbReference type="InterPro" id="IPR003393">
    <property type="entry name" value="NH3_CH4_mOase_A"/>
</dbReference>
<protein>
    <submittedName>
        <fullName evidence="2">Particulate hydrocarbon monooxygenase A</fullName>
    </submittedName>
</protein>
<accession>S5TR21</accession>
<feature type="transmembrane region" description="Helical" evidence="1">
    <location>
        <begin position="30"/>
        <end position="53"/>
    </location>
</feature>